<protein>
    <submittedName>
        <fullName evidence="1">Uncharacterized protein</fullName>
    </submittedName>
</protein>
<evidence type="ECO:0000313" key="1">
    <source>
        <dbReference type="EMBL" id="GBM20095.1"/>
    </source>
</evidence>
<dbReference type="EMBL" id="BGPR01000436">
    <property type="protein sequence ID" value="GBM20095.1"/>
    <property type="molecule type" value="Genomic_DNA"/>
</dbReference>
<organism evidence="1 2">
    <name type="scientific">Araneus ventricosus</name>
    <name type="common">Orbweaver spider</name>
    <name type="synonym">Epeira ventricosa</name>
    <dbReference type="NCBI Taxonomy" id="182803"/>
    <lineage>
        <taxon>Eukaryota</taxon>
        <taxon>Metazoa</taxon>
        <taxon>Ecdysozoa</taxon>
        <taxon>Arthropoda</taxon>
        <taxon>Chelicerata</taxon>
        <taxon>Arachnida</taxon>
        <taxon>Araneae</taxon>
        <taxon>Araneomorphae</taxon>
        <taxon>Entelegynae</taxon>
        <taxon>Araneoidea</taxon>
        <taxon>Araneidae</taxon>
        <taxon>Araneus</taxon>
    </lineage>
</organism>
<dbReference type="AlphaFoldDB" id="A0A4Y2DWW5"/>
<comment type="caution">
    <text evidence="1">The sequence shown here is derived from an EMBL/GenBank/DDBJ whole genome shotgun (WGS) entry which is preliminary data.</text>
</comment>
<keyword evidence="2" id="KW-1185">Reference proteome</keyword>
<evidence type="ECO:0000313" key="2">
    <source>
        <dbReference type="Proteomes" id="UP000499080"/>
    </source>
</evidence>
<proteinExistence type="predicted"/>
<sequence>MVDRQRNLLLNLESSGPEAETLPLDHRVPITSGSVNPSTFHMPTQYGALCVKLDIHCQNTPRKWCGSTPQHSNFQPIHLRGESGRDFVLFPFVRALLPPPKVAFMIQHSKWISNEVEKITYQISSFYLIEVLGYRVRRRTDRVDYLNLNSRQSGIWVGGRVIKPGQKDEKRAL</sequence>
<dbReference type="Proteomes" id="UP000499080">
    <property type="component" value="Unassembled WGS sequence"/>
</dbReference>
<reference evidence="1 2" key="1">
    <citation type="journal article" date="2019" name="Sci. Rep.">
        <title>Orb-weaving spider Araneus ventricosus genome elucidates the spidroin gene catalogue.</title>
        <authorList>
            <person name="Kono N."/>
            <person name="Nakamura H."/>
            <person name="Ohtoshi R."/>
            <person name="Moran D.A.P."/>
            <person name="Shinohara A."/>
            <person name="Yoshida Y."/>
            <person name="Fujiwara M."/>
            <person name="Mori M."/>
            <person name="Tomita M."/>
            <person name="Arakawa K."/>
        </authorList>
    </citation>
    <scope>NUCLEOTIDE SEQUENCE [LARGE SCALE GENOMIC DNA]</scope>
</reference>
<accession>A0A4Y2DWW5</accession>
<name>A0A4Y2DWW5_ARAVE</name>
<gene>
    <name evidence="1" type="ORF">AVEN_268416_1</name>
</gene>